<gene>
    <name evidence="1" type="ORF">SAMN05660313_01259</name>
</gene>
<dbReference type="AlphaFoldDB" id="A0A1K1NME8"/>
<evidence type="ECO:0000313" key="2">
    <source>
        <dbReference type="Proteomes" id="UP000183257"/>
    </source>
</evidence>
<protein>
    <submittedName>
        <fullName evidence="1">Uncharacterized protein</fullName>
    </submittedName>
</protein>
<dbReference type="STRING" id="76595.SAMN05660313_01259"/>
<evidence type="ECO:0000313" key="1">
    <source>
        <dbReference type="EMBL" id="SFW36616.1"/>
    </source>
</evidence>
<reference evidence="2" key="1">
    <citation type="submission" date="2016-11" db="EMBL/GenBank/DDBJ databases">
        <authorList>
            <person name="Varghese N."/>
            <person name="Submissions S."/>
        </authorList>
    </citation>
    <scope>NUCLEOTIDE SEQUENCE [LARGE SCALE GENOMIC DNA]</scope>
    <source>
        <strain evidence="2">DSM 24786</strain>
    </source>
</reference>
<sequence length="185" mass="21052">MLFILLLLEIVKKKINRPSLNKIVCIGIVILLSACSSHKRINKEASKIRCNKTIHFIFDEDSNFAKIEYFGKETIGDSPYPNYKNTFKNSIIELNKITNAEIEFKQKLGLPTKSVLQVIMKIEKIVWVISRSSAVMTADLSFYVDGEKIGVIGENKVHWAGTKKGNLYKCLKNGTFNFLNVICFK</sequence>
<accession>A0A1K1NME8</accession>
<dbReference type="Proteomes" id="UP000183257">
    <property type="component" value="Unassembled WGS sequence"/>
</dbReference>
<name>A0A1K1NME8_9FLAO</name>
<proteinExistence type="predicted"/>
<keyword evidence="2" id="KW-1185">Reference proteome</keyword>
<organism evidence="1 2">
    <name type="scientific">Cellulophaga fucicola</name>
    <dbReference type="NCBI Taxonomy" id="76595"/>
    <lineage>
        <taxon>Bacteria</taxon>
        <taxon>Pseudomonadati</taxon>
        <taxon>Bacteroidota</taxon>
        <taxon>Flavobacteriia</taxon>
        <taxon>Flavobacteriales</taxon>
        <taxon>Flavobacteriaceae</taxon>
        <taxon>Cellulophaga</taxon>
    </lineage>
</organism>
<dbReference type="EMBL" id="FPIY01000002">
    <property type="protein sequence ID" value="SFW36616.1"/>
    <property type="molecule type" value="Genomic_DNA"/>
</dbReference>